<feature type="compositionally biased region" description="Low complexity" evidence="1">
    <location>
        <begin position="282"/>
        <end position="293"/>
    </location>
</feature>
<dbReference type="Pfam" id="PF17119">
    <property type="entry name" value="MMU163"/>
    <property type="match status" value="1"/>
</dbReference>
<protein>
    <submittedName>
        <fullName evidence="2">Uncharacterized protein</fullName>
    </submittedName>
</protein>
<feature type="region of interest" description="Disordered" evidence="1">
    <location>
        <begin position="271"/>
        <end position="296"/>
    </location>
</feature>
<dbReference type="OrthoDB" id="5329385at2759"/>
<proteinExistence type="predicted"/>
<keyword evidence="3" id="KW-1185">Reference proteome</keyword>
<evidence type="ECO:0000313" key="3">
    <source>
        <dbReference type="Proteomes" id="UP000242525"/>
    </source>
</evidence>
<dbReference type="STRING" id="1173061.A0A0J9XGY9"/>
<reference evidence="2" key="1">
    <citation type="submission" date="2014-03" db="EMBL/GenBank/DDBJ databases">
        <authorList>
            <person name="Casaregola S."/>
        </authorList>
    </citation>
    <scope>NUCLEOTIDE SEQUENCE [LARGE SCALE GENOMIC DNA]</scope>
    <source>
        <strain evidence="2">CLIB 918</strain>
    </source>
</reference>
<dbReference type="EMBL" id="CCBN010000017">
    <property type="protein sequence ID" value="CDO56787.1"/>
    <property type="molecule type" value="Genomic_DNA"/>
</dbReference>
<name>A0A0J9XGY9_GEOCN</name>
<evidence type="ECO:0000256" key="1">
    <source>
        <dbReference type="SAM" id="MobiDB-lite"/>
    </source>
</evidence>
<feature type="compositionally biased region" description="Polar residues" evidence="1">
    <location>
        <begin position="271"/>
        <end position="281"/>
    </location>
</feature>
<organism evidence="2 3">
    <name type="scientific">Geotrichum candidum</name>
    <name type="common">Oospora lactis</name>
    <name type="synonym">Dipodascus geotrichum</name>
    <dbReference type="NCBI Taxonomy" id="1173061"/>
    <lineage>
        <taxon>Eukaryota</taxon>
        <taxon>Fungi</taxon>
        <taxon>Dikarya</taxon>
        <taxon>Ascomycota</taxon>
        <taxon>Saccharomycotina</taxon>
        <taxon>Dipodascomycetes</taxon>
        <taxon>Dipodascales</taxon>
        <taxon>Dipodascaceae</taxon>
        <taxon>Geotrichum</taxon>
    </lineage>
</organism>
<dbReference type="Proteomes" id="UP000242525">
    <property type="component" value="Unassembled WGS sequence"/>
</dbReference>
<comment type="caution">
    <text evidence="2">The sequence shown here is derived from an EMBL/GenBank/DDBJ whole genome shotgun (WGS) entry which is preliminary data.</text>
</comment>
<sequence>MNPAISRSSRIWSVLLRGVQPKISPRVLRCKSCQRTSNIKSFSTSSGGKANTIDVNSSVIPNTSNTIGQVKSADALGGVEPIGGKSSEDPEIDKAKLDKLANLGTLLREIKAATPHLLQTPFPRAILAADITLRLFPTTHPGIPTIRGGVLGYLAAARMLQMVVAGMIVDTRNARIRVLSERLIKDEASSGTDSNGKSTIGVPSRYILKWCTCEASESSGGASNGNSSAPPEDPVSYVNRIQHIVVPRGTPPSAYYPTLFQSAAVVPEASAATTVQSNSHRSNNGHNDGYYNDSGDDNTLTKNLQKLEFLDSTTTEGNVLFGIFEFEFTENCDKIRVHTIQNVEILNEGVFGQEGGAVPSSC</sequence>
<evidence type="ECO:0000313" key="2">
    <source>
        <dbReference type="EMBL" id="CDO56787.1"/>
    </source>
</evidence>
<dbReference type="InterPro" id="IPR031342">
    <property type="entry name" value="Mug163-like"/>
</dbReference>
<gene>
    <name evidence="2" type="ORF">BN980_GECA17s00021g</name>
</gene>
<accession>A0A0J9XGY9</accession>
<dbReference type="AlphaFoldDB" id="A0A0J9XGY9"/>